<evidence type="ECO:0000256" key="2">
    <source>
        <dbReference type="ARBA" id="ARBA00010617"/>
    </source>
</evidence>
<name>A0ABR3JAU5_9AGAR</name>
<comment type="similarity">
    <text evidence="2">Belongs to the cytochrome P450 family.</text>
</comment>
<comment type="cofactor">
    <cofactor evidence="1">
        <name>heme</name>
        <dbReference type="ChEBI" id="CHEBI:30413"/>
    </cofactor>
</comment>
<dbReference type="EMBL" id="JASNQZ010000010">
    <property type="protein sequence ID" value="KAL0952769.1"/>
    <property type="molecule type" value="Genomic_DNA"/>
</dbReference>
<evidence type="ECO:0000256" key="5">
    <source>
        <dbReference type="ARBA" id="ARBA00023002"/>
    </source>
</evidence>
<dbReference type="PANTHER" id="PTHR46300">
    <property type="entry name" value="P450, PUTATIVE (EUROFUNG)-RELATED-RELATED"/>
    <property type="match status" value="1"/>
</dbReference>
<keyword evidence="9" id="KW-1185">Reference proteome</keyword>
<organism evidence="8 9">
    <name type="scientific">Hohenbuehelia grisea</name>
    <dbReference type="NCBI Taxonomy" id="104357"/>
    <lineage>
        <taxon>Eukaryota</taxon>
        <taxon>Fungi</taxon>
        <taxon>Dikarya</taxon>
        <taxon>Basidiomycota</taxon>
        <taxon>Agaricomycotina</taxon>
        <taxon>Agaricomycetes</taxon>
        <taxon>Agaricomycetidae</taxon>
        <taxon>Agaricales</taxon>
        <taxon>Pleurotineae</taxon>
        <taxon>Pleurotaceae</taxon>
        <taxon>Hohenbuehelia</taxon>
    </lineage>
</organism>
<evidence type="ECO:0000313" key="9">
    <source>
        <dbReference type="Proteomes" id="UP001556367"/>
    </source>
</evidence>
<evidence type="ECO:0000256" key="4">
    <source>
        <dbReference type="ARBA" id="ARBA00022723"/>
    </source>
</evidence>
<dbReference type="SUPFAM" id="SSF48264">
    <property type="entry name" value="Cytochrome P450"/>
    <property type="match status" value="1"/>
</dbReference>
<evidence type="ECO:0000313" key="8">
    <source>
        <dbReference type="EMBL" id="KAL0952769.1"/>
    </source>
</evidence>
<dbReference type="InterPro" id="IPR036396">
    <property type="entry name" value="Cyt_P450_sf"/>
</dbReference>
<evidence type="ECO:0000256" key="1">
    <source>
        <dbReference type="ARBA" id="ARBA00001971"/>
    </source>
</evidence>
<evidence type="ECO:0000256" key="3">
    <source>
        <dbReference type="ARBA" id="ARBA00022617"/>
    </source>
</evidence>
<dbReference type="PANTHER" id="PTHR46300:SF7">
    <property type="entry name" value="P450, PUTATIVE (EUROFUNG)-RELATED"/>
    <property type="match status" value="1"/>
</dbReference>
<keyword evidence="4" id="KW-0479">Metal-binding</keyword>
<accession>A0ABR3JAU5</accession>
<evidence type="ECO:0008006" key="10">
    <source>
        <dbReference type="Google" id="ProtNLM"/>
    </source>
</evidence>
<keyword evidence="6" id="KW-0408">Iron</keyword>
<comment type="caution">
    <text evidence="8">The sequence shown here is derived from an EMBL/GenBank/DDBJ whole genome shotgun (WGS) entry which is preliminary data.</text>
</comment>
<dbReference type="Gene3D" id="1.10.630.10">
    <property type="entry name" value="Cytochrome P450"/>
    <property type="match status" value="1"/>
</dbReference>
<dbReference type="Proteomes" id="UP001556367">
    <property type="component" value="Unassembled WGS sequence"/>
</dbReference>
<reference evidence="9" key="1">
    <citation type="submission" date="2024-06" db="EMBL/GenBank/DDBJ databases">
        <title>Multi-omics analyses provide insights into the biosynthesis of the anticancer antibiotic pleurotin in Hohenbuehelia grisea.</title>
        <authorList>
            <person name="Weaver J.A."/>
            <person name="Alberti F."/>
        </authorList>
    </citation>
    <scope>NUCLEOTIDE SEQUENCE [LARGE SCALE GENOMIC DNA]</scope>
    <source>
        <strain evidence="9">T-177</strain>
    </source>
</reference>
<dbReference type="InterPro" id="IPR050364">
    <property type="entry name" value="Cytochrome_P450_fung"/>
</dbReference>
<sequence length="163" mass="18435">MQVARVHQLLRRLAQSAQAQKYIDISNQFRTFAASLFLYALYGHEVQGADDSIVILTQTLVANIQETFFPGAMLVNALPFLRHLPAWFPGAGFKRFANEQAKLVERMTTEPLETVKRNLFHEPYASSLAGRMLRENAEHDGGSKEQEEIIKHVLSVSYIGAWC</sequence>
<keyword evidence="5" id="KW-0560">Oxidoreductase</keyword>
<keyword evidence="7" id="KW-0503">Monooxygenase</keyword>
<keyword evidence="3" id="KW-0349">Heme</keyword>
<evidence type="ECO:0000256" key="7">
    <source>
        <dbReference type="ARBA" id="ARBA00023033"/>
    </source>
</evidence>
<proteinExistence type="inferred from homology"/>
<protein>
    <recommendedName>
        <fullName evidence="10">Cytochrome P450</fullName>
    </recommendedName>
</protein>
<gene>
    <name evidence="8" type="ORF">HGRIS_006997</name>
</gene>
<evidence type="ECO:0000256" key="6">
    <source>
        <dbReference type="ARBA" id="ARBA00023004"/>
    </source>
</evidence>